<feature type="compositionally biased region" description="Polar residues" evidence="2">
    <location>
        <begin position="46"/>
        <end position="55"/>
    </location>
</feature>
<dbReference type="STRING" id="425264.A0A3G2S0D4"/>
<comment type="subcellular location">
    <subcellularLocation>
        <location evidence="1">Nucleus</location>
    </subcellularLocation>
</comment>
<dbReference type="GO" id="GO:1902977">
    <property type="term" value="P:mitotic DNA replication preinitiation complex assembly"/>
    <property type="evidence" value="ECO:0007669"/>
    <property type="project" value="TreeGrafter"/>
</dbReference>
<reference evidence="3 4" key="1">
    <citation type="submission" date="2018-10" db="EMBL/GenBank/DDBJ databases">
        <title>Complete genome sequence of Malassezia restricta CBS 7877.</title>
        <authorList>
            <person name="Morand S.C."/>
            <person name="Bertignac M."/>
            <person name="Iltis A."/>
            <person name="Kolder I."/>
            <person name="Pirovano W."/>
            <person name="Jourdain R."/>
            <person name="Clavaud C."/>
        </authorList>
    </citation>
    <scope>NUCLEOTIDE SEQUENCE [LARGE SCALE GENOMIC DNA]</scope>
    <source>
        <strain evidence="3 4">CBS 7877</strain>
    </source>
</reference>
<dbReference type="GO" id="GO:0006270">
    <property type="term" value="P:DNA replication initiation"/>
    <property type="evidence" value="ECO:0007669"/>
    <property type="project" value="UniProtKB-UniRule"/>
</dbReference>
<dbReference type="GO" id="GO:0000727">
    <property type="term" value="P:double-strand break repair via break-induced replication"/>
    <property type="evidence" value="ECO:0007669"/>
    <property type="project" value="TreeGrafter"/>
</dbReference>
<dbReference type="GO" id="GO:0031261">
    <property type="term" value="C:DNA replication preinitiation complex"/>
    <property type="evidence" value="ECO:0007669"/>
    <property type="project" value="TreeGrafter"/>
</dbReference>
<feature type="compositionally biased region" description="Basic and acidic residues" evidence="2">
    <location>
        <begin position="17"/>
        <end position="34"/>
    </location>
</feature>
<comment type="similarity">
    <text evidence="1">Belongs to the SLD2 family.</text>
</comment>
<keyword evidence="1" id="KW-0539">Nucleus</keyword>
<dbReference type="InterPro" id="IPR040203">
    <property type="entry name" value="Sld2"/>
</dbReference>
<gene>
    <name evidence="3" type="ORF">DNF11_0551</name>
</gene>
<evidence type="ECO:0000313" key="3">
    <source>
        <dbReference type="EMBL" id="AYO41501.1"/>
    </source>
</evidence>
<feature type="compositionally biased region" description="Polar residues" evidence="2">
    <location>
        <begin position="175"/>
        <end position="192"/>
    </location>
</feature>
<organism evidence="3 4">
    <name type="scientific">Malassezia restricta (strain ATCC 96810 / NBRC 103918 / CBS 7877)</name>
    <name type="common">Seborrheic dermatitis infection agent</name>
    <dbReference type="NCBI Taxonomy" id="425264"/>
    <lineage>
        <taxon>Eukaryota</taxon>
        <taxon>Fungi</taxon>
        <taxon>Dikarya</taxon>
        <taxon>Basidiomycota</taxon>
        <taxon>Ustilaginomycotina</taxon>
        <taxon>Malasseziomycetes</taxon>
        <taxon>Malasseziales</taxon>
        <taxon>Malasseziaceae</taxon>
        <taxon>Malassezia</taxon>
    </lineage>
</organism>
<protein>
    <recommendedName>
        <fullName evidence="1">DNA replication regulator SLD2</fullName>
    </recommendedName>
</protein>
<dbReference type="Proteomes" id="UP000269793">
    <property type="component" value="Chromosome I"/>
</dbReference>
<evidence type="ECO:0000256" key="1">
    <source>
        <dbReference type="RuleBase" id="RU367067"/>
    </source>
</evidence>
<evidence type="ECO:0000256" key="2">
    <source>
        <dbReference type="SAM" id="MobiDB-lite"/>
    </source>
</evidence>
<dbReference type="EMBL" id="CP033148">
    <property type="protein sequence ID" value="AYO41501.1"/>
    <property type="molecule type" value="Genomic_DNA"/>
</dbReference>
<dbReference type="PANTHER" id="PTHR28124:SF1">
    <property type="entry name" value="DNA REPLICATION REGULATOR SLD2"/>
    <property type="match status" value="1"/>
</dbReference>
<dbReference type="PANTHER" id="PTHR28124">
    <property type="entry name" value="DNA REPLICATION REGULATOR SLD2"/>
    <property type="match status" value="1"/>
</dbReference>
<keyword evidence="4" id="KW-1185">Reference proteome</keyword>
<dbReference type="AlphaFoldDB" id="A0A3G2S0D4"/>
<evidence type="ECO:0000313" key="4">
    <source>
        <dbReference type="Proteomes" id="UP000269793"/>
    </source>
</evidence>
<sequence>MEAILRRQLKEWQREFRKYHGREPTKSDMQRDPDMVSTYDTWRALSESTKASSKPQKVPREKDNHAPATPRKKQKFHAPPVSPGNPFRSPQKPTKHYTKQGAFPSCNMEQDTTYESDVSEEDEPMQPYVALTPKKPSPAVSGTSPMPLYTPRTKARKRLRGEDVRTPPQAKMQRIPSQSRTLPLLAQSPSSMKTDERRSFSRILSGHHDHQDDVIGPSPSKNAAHREFLPLFSQPDTHAQEHDHDMLSDPASPAISASGTHDPISPKPLSQLTETAVHINDDTSKCIKILPYRRFGSTKSQASLHPDELDLNLPRVPSHEEEEMGHDETVWGDHLTDLETHSLLKSMMHGKRAVSEQRARSDQLVQHLFSDDTSKPNSAIIQRQGRAGLDAEEDMAPPSENGSTHDDDWASESSSIDYGLGDGDMDSYDVE</sequence>
<keyword evidence="1" id="KW-0235">DNA replication</keyword>
<dbReference type="VEuPathDB" id="FungiDB:DNF11_0551"/>
<feature type="region of interest" description="Disordered" evidence="2">
    <location>
        <begin position="17"/>
        <end position="198"/>
    </location>
</feature>
<accession>A0A3G2S0D4</accession>
<name>A0A3G2S0D4_MALR7</name>
<feature type="compositionally biased region" description="Acidic residues" evidence="2">
    <location>
        <begin position="112"/>
        <end position="124"/>
    </location>
</feature>
<feature type="region of interest" description="Disordered" evidence="2">
    <location>
        <begin position="369"/>
        <end position="431"/>
    </location>
</feature>
<dbReference type="GO" id="GO:0003697">
    <property type="term" value="F:single-stranded DNA binding"/>
    <property type="evidence" value="ECO:0007669"/>
    <property type="project" value="TreeGrafter"/>
</dbReference>
<dbReference type="GO" id="GO:0003688">
    <property type="term" value="F:DNA replication origin binding"/>
    <property type="evidence" value="ECO:0007669"/>
    <property type="project" value="TreeGrafter"/>
</dbReference>
<dbReference type="Gene3D" id="1.10.10.1460">
    <property type="match status" value="1"/>
</dbReference>
<keyword evidence="1" id="KW-0131">Cell cycle</keyword>
<proteinExistence type="inferred from homology"/>
<comment type="function">
    <text evidence="1">Has a role in the initiation of DNA replication. Required at S-phase checkpoint.</text>
</comment>
<dbReference type="OrthoDB" id="8775810at2759"/>